<dbReference type="InterPro" id="IPR011991">
    <property type="entry name" value="ArsR-like_HTH"/>
</dbReference>
<keyword evidence="2" id="KW-0238">DNA-binding</keyword>
<dbReference type="InterPro" id="IPR000485">
    <property type="entry name" value="AsnC-type_HTH_dom"/>
</dbReference>
<dbReference type="PANTHER" id="PTHR30154:SF0">
    <property type="entry name" value="LEUCINE-RESPONSIVE REGULATORY PROTEIN"/>
    <property type="match status" value="1"/>
</dbReference>
<evidence type="ECO:0000313" key="7">
    <source>
        <dbReference type="Proteomes" id="UP000186364"/>
    </source>
</evidence>
<feature type="domain" description="HTH asnC-type" evidence="5">
    <location>
        <begin position="6"/>
        <end position="67"/>
    </location>
</feature>
<evidence type="ECO:0000256" key="4">
    <source>
        <dbReference type="ARBA" id="ARBA00023163"/>
    </source>
</evidence>
<evidence type="ECO:0000256" key="2">
    <source>
        <dbReference type="ARBA" id="ARBA00023125"/>
    </source>
</evidence>
<dbReference type="OrthoDB" id="9802341at2"/>
<dbReference type="SUPFAM" id="SSF46785">
    <property type="entry name" value="Winged helix' DNA-binding domain"/>
    <property type="match status" value="1"/>
</dbReference>
<dbReference type="InterPro" id="IPR036390">
    <property type="entry name" value="WH_DNA-bd_sf"/>
</dbReference>
<organism evidence="6 7">
    <name type="scientific">Xaviernesmea oryzae</name>
    <dbReference type="NCBI Taxonomy" id="464029"/>
    <lineage>
        <taxon>Bacteria</taxon>
        <taxon>Pseudomonadati</taxon>
        <taxon>Pseudomonadota</taxon>
        <taxon>Alphaproteobacteria</taxon>
        <taxon>Hyphomicrobiales</taxon>
        <taxon>Rhizobiaceae</taxon>
        <taxon>Rhizobium/Agrobacterium group</taxon>
        <taxon>Xaviernesmea</taxon>
    </lineage>
</organism>
<dbReference type="InterPro" id="IPR036388">
    <property type="entry name" value="WH-like_DNA-bd_sf"/>
</dbReference>
<accession>A0A1Q9B2A2</accession>
<dbReference type="InterPro" id="IPR019887">
    <property type="entry name" value="Tscrpt_reg_AsnC/Lrp_C"/>
</dbReference>
<dbReference type="Pfam" id="PF13412">
    <property type="entry name" value="HTH_24"/>
    <property type="match status" value="1"/>
</dbReference>
<evidence type="ECO:0000256" key="3">
    <source>
        <dbReference type="ARBA" id="ARBA00023159"/>
    </source>
</evidence>
<keyword evidence="4" id="KW-0804">Transcription</keyword>
<dbReference type="PROSITE" id="PS00519">
    <property type="entry name" value="HTH_ASNC_1"/>
    <property type="match status" value="1"/>
</dbReference>
<dbReference type="GO" id="GO:0043565">
    <property type="term" value="F:sequence-specific DNA binding"/>
    <property type="evidence" value="ECO:0007669"/>
    <property type="project" value="InterPro"/>
</dbReference>
<dbReference type="Proteomes" id="UP000186364">
    <property type="component" value="Unassembled WGS sequence"/>
</dbReference>
<evidence type="ECO:0000259" key="5">
    <source>
        <dbReference type="PROSITE" id="PS50956"/>
    </source>
</evidence>
<dbReference type="GO" id="GO:0005829">
    <property type="term" value="C:cytosol"/>
    <property type="evidence" value="ECO:0007669"/>
    <property type="project" value="TreeGrafter"/>
</dbReference>
<dbReference type="Gene3D" id="3.30.70.920">
    <property type="match status" value="1"/>
</dbReference>
<protein>
    <submittedName>
        <fullName evidence="6">ArsR family transcriptional regulator</fullName>
    </submittedName>
</protein>
<dbReference type="CDD" id="cd00090">
    <property type="entry name" value="HTH_ARSR"/>
    <property type="match status" value="1"/>
</dbReference>
<reference evidence="6 7" key="1">
    <citation type="submission" date="2016-09" db="EMBL/GenBank/DDBJ databases">
        <title>Rhizobium sp. nov., a novel species isolated from the rice rhizosphere.</title>
        <authorList>
            <person name="Zhao J."/>
            <person name="Zhang X."/>
        </authorList>
    </citation>
    <scope>NUCLEOTIDE SEQUENCE [LARGE SCALE GENOMIC DNA]</scope>
    <source>
        <strain evidence="6 7">1.7048</strain>
    </source>
</reference>
<dbReference type="RefSeq" id="WP_075625861.1">
    <property type="nucleotide sequence ID" value="NZ_FOAM01000014.1"/>
</dbReference>
<dbReference type="InterPro" id="IPR019888">
    <property type="entry name" value="Tscrpt_reg_AsnC-like"/>
</dbReference>
<name>A0A1Q9B2A2_9HYPH</name>
<dbReference type="PANTHER" id="PTHR30154">
    <property type="entry name" value="LEUCINE-RESPONSIVE REGULATORY PROTEIN"/>
    <property type="match status" value="1"/>
</dbReference>
<proteinExistence type="predicted"/>
<dbReference type="Gene3D" id="1.10.10.10">
    <property type="entry name" value="Winged helix-like DNA-binding domain superfamily/Winged helix DNA-binding domain"/>
    <property type="match status" value="1"/>
</dbReference>
<gene>
    <name evidence="6" type="ORF">BJF93_01215</name>
</gene>
<dbReference type="InterPro" id="IPR011008">
    <property type="entry name" value="Dimeric_a/b-barrel"/>
</dbReference>
<keyword evidence="3" id="KW-0010">Activator</keyword>
<keyword evidence="1" id="KW-0805">Transcription regulation</keyword>
<dbReference type="SMART" id="SM00344">
    <property type="entry name" value="HTH_ASNC"/>
    <property type="match status" value="1"/>
</dbReference>
<dbReference type="InterPro" id="IPR019885">
    <property type="entry name" value="Tscrpt_reg_HTH_AsnC-type_CS"/>
</dbReference>
<comment type="caution">
    <text evidence="6">The sequence shown here is derived from an EMBL/GenBank/DDBJ whole genome shotgun (WGS) entry which is preliminary data.</text>
</comment>
<evidence type="ECO:0000256" key="1">
    <source>
        <dbReference type="ARBA" id="ARBA00023015"/>
    </source>
</evidence>
<dbReference type="PRINTS" id="PR00033">
    <property type="entry name" value="HTHASNC"/>
</dbReference>
<dbReference type="EMBL" id="MKIP01000028">
    <property type="protein sequence ID" value="OLP62102.1"/>
    <property type="molecule type" value="Genomic_DNA"/>
</dbReference>
<dbReference type="PROSITE" id="PS50956">
    <property type="entry name" value="HTH_ASNC_2"/>
    <property type="match status" value="1"/>
</dbReference>
<dbReference type="GO" id="GO:0006355">
    <property type="term" value="P:regulation of DNA-templated transcription"/>
    <property type="evidence" value="ECO:0007669"/>
    <property type="project" value="UniProtKB-ARBA"/>
</dbReference>
<sequence>MSLEDIDKIDRRILSILQGDGRITNLDLAERIGLSPTATSERLRRLTKEGYIAGFSARLDPQKLGFGLLVFIEVMLDKTTPDVFDQFAEAVRKAPSVLECHMVAGGFDYLVKTRFADMQAYRNFLGQVLWTLPGVRETRTYAVMEEIKNDGPLPLG</sequence>
<dbReference type="GO" id="GO:0043200">
    <property type="term" value="P:response to amino acid"/>
    <property type="evidence" value="ECO:0007669"/>
    <property type="project" value="TreeGrafter"/>
</dbReference>
<dbReference type="SUPFAM" id="SSF54909">
    <property type="entry name" value="Dimeric alpha+beta barrel"/>
    <property type="match status" value="1"/>
</dbReference>
<evidence type="ECO:0000313" key="6">
    <source>
        <dbReference type="EMBL" id="OLP62102.1"/>
    </source>
</evidence>
<dbReference type="AlphaFoldDB" id="A0A1Q9B2A2"/>
<keyword evidence="7" id="KW-1185">Reference proteome</keyword>
<dbReference type="Pfam" id="PF01037">
    <property type="entry name" value="AsnC_trans_reg"/>
    <property type="match status" value="1"/>
</dbReference>